<dbReference type="AlphaFoldDB" id="A0A2Z6T8Z9"/>
<name>A0A2Z6T8Z9_9LACO</name>
<dbReference type="EMBL" id="BFBY01000029">
    <property type="protein sequence ID" value="GBG05520.1"/>
    <property type="molecule type" value="Genomic_DNA"/>
</dbReference>
<reference evidence="2" key="1">
    <citation type="journal article" date="2018" name="Int. J. Syst. Evol. Microbiol.">
        <title>Lactobacillus paragasseri sp. nov., a sister taxon of Lactobacillus gasseri, based on whole-genome sequence analyses.</title>
        <authorList>
            <person name="Tanizawa Y."/>
            <person name="Tada I."/>
            <person name="Kobayashi H."/>
            <person name="Endo A."/>
            <person name="Maeno S."/>
            <person name="Toyoda A."/>
            <person name="Arita M."/>
            <person name="Nakamura Y."/>
            <person name="Sakamoto M."/>
            <person name="Ohkuma M."/>
            <person name="Tohno M."/>
        </authorList>
    </citation>
    <scope>NUCLEOTIDE SEQUENCE</scope>
    <source>
        <strain evidence="2">DSM 24759</strain>
    </source>
</reference>
<evidence type="ECO:0000313" key="1">
    <source>
        <dbReference type="EMBL" id="GBG05520.1"/>
    </source>
</evidence>
<proteinExistence type="predicted"/>
<dbReference type="EMBL" id="BFBY01000034">
    <property type="protein sequence ID" value="GBG05521.1"/>
    <property type="molecule type" value="Genomic_DNA"/>
</dbReference>
<evidence type="ECO:0000313" key="3">
    <source>
        <dbReference type="Proteomes" id="UP000257317"/>
    </source>
</evidence>
<gene>
    <name evidence="1" type="ORF">LrDSM24759_14340</name>
    <name evidence="2" type="ORF">LrDSM24759_14350</name>
</gene>
<keyword evidence="3" id="KW-1185">Reference proteome</keyword>
<organism evidence="2 3">
    <name type="scientific">Lactobacillus rodentium</name>
    <dbReference type="NCBI Taxonomy" id="947835"/>
    <lineage>
        <taxon>Bacteria</taxon>
        <taxon>Bacillati</taxon>
        <taxon>Bacillota</taxon>
        <taxon>Bacilli</taxon>
        <taxon>Lactobacillales</taxon>
        <taxon>Lactobacillaceae</taxon>
        <taxon>Lactobacillus</taxon>
    </lineage>
</organism>
<accession>A0A2Z6T8Z9</accession>
<reference evidence="3" key="2">
    <citation type="submission" date="2018-03" db="EMBL/GenBank/DDBJ databases">
        <title>New taxa in the Lactobacillus gasseri group.</title>
        <authorList>
            <person name="Tanizawa Y."/>
            <person name="Tohno M."/>
            <person name="Endo A."/>
            <person name="Arita M."/>
        </authorList>
    </citation>
    <scope>NUCLEOTIDE SEQUENCE [LARGE SCALE GENOMIC DNA]</scope>
    <source>
        <strain evidence="3">DSM 24759</strain>
    </source>
</reference>
<evidence type="ECO:0000313" key="2">
    <source>
        <dbReference type="EMBL" id="GBG05521.1"/>
    </source>
</evidence>
<sequence length="44" mass="4939">MSHCREKLLARVVLPVPQTDTGSRGEYPQVSERTLVKELGKMTP</sequence>
<protein>
    <submittedName>
        <fullName evidence="2">Uncharacterized protein</fullName>
    </submittedName>
</protein>
<comment type="caution">
    <text evidence="2">The sequence shown here is derived from an EMBL/GenBank/DDBJ whole genome shotgun (WGS) entry which is preliminary data.</text>
</comment>
<dbReference type="Proteomes" id="UP000257317">
    <property type="component" value="Unassembled WGS sequence"/>
</dbReference>